<dbReference type="AlphaFoldDB" id="A0A6G3X467"/>
<comment type="caution">
    <text evidence="1">The sequence shown here is derived from an EMBL/GenBank/DDBJ whole genome shotgun (WGS) entry which is preliminary data.</text>
</comment>
<reference evidence="1" key="1">
    <citation type="submission" date="2020-01" db="EMBL/GenBank/DDBJ databases">
        <title>Insect and environment-associated Actinomycetes.</title>
        <authorList>
            <person name="Currrie C."/>
            <person name="Chevrette M."/>
            <person name="Carlson C."/>
            <person name="Stubbendieck R."/>
            <person name="Wendt-Pienkowski E."/>
        </authorList>
    </citation>
    <scope>NUCLEOTIDE SEQUENCE</scope>
    <source>
        <strain evidence="1">SID7499</strain>
    </source>
</reference>
<organism evidence="1">
    <name type="scientific">Streptomyces sp. SID7499</name>
    <dbReference type="NCBI Taxonomy" id="2706086"/>
    <lineage>
        <taxon>Bacteria</taxon>
        <taxon>Bacillati</taxon>
        <taxon>Actinomycetota</taxon>
        <taxon>Actinomycetes</taxon>
        <taxon>Kitasatosporales</taxon>
        <taxon>Streptomycetaceae</taxon>
        <taxon>Streptomyces</taxon>
    </lineage>
</organism>
<feature type="non-terminal residue" evidence="1">
    <location>
        <position position="1"/>
    </location>
</feature>
<gene>
    <name evidence="1" type="ORF">G3M58_39265</name>
</gene>
<dbReference type="EMBL" id="JAAGMN010004136">
    <property type="protein sequence ID" value="NEE12484.1"/>
    <property type="molecule type" value="Genomic_DNA"/>
</dbReference>
<accession>A0A6G3X467</accession>
<name>A0A6G3X467_9ACTN</name>
<protein>
    <submittedName>
        <fullName evidence="1">Uncharacterized protein</fullName>
    </submittedName>
</protein>
<feature type="non-terminal residue" evidence="1">
    <location>
        <position position="84"/>
    </location>
</feature>
<proteinExistence type="predicted"/>
<dbReference type="Gene3D" id="3.30.70.3290">
    <property type="match status" value="1"/>
</dbReference>
<evidence type="ECO:0000313" key="1">
    <source>
        <dbReference type="EMBL" id="NEE12484.1"/>
    </source>
</evidence>
<sequence>LQDCELLLLDGESSAELRERLTRAADLAPRLSYAQLGDLAHTLQRDLRELPWRAAVVVSSPDDAERRLRQLTDALERDPGRLVA</sequence>